<feature type="domain" description="RING-type" evidence="6">
    <location>
        <begin position="60"/>
        <end position="104"/>
    </location>
</feature>
<proteinExistence type="predicted"/>
<dbReference type="InterPro" id="IPR001841">
    <property type="entry name" value="Znf_RING"/>
</dbReference>
<dbReference type="PROSITE" id="PS00518">
    <property type="entry name" value="ZF_RING_1"/>
    <property type="match status" value="1"/>
</dbReference>
<reference evidence="8 9" key="1">
    <citation type="submission" date="2019-07" db="EMBL/GenBank/DDBJ databases">
        <title>Draft genome assembly of a fouling barnacle, Amphibalanus amphitrite (Darwin, 1854): The first reference genome for Thecostraca.</title>
        <authorList>
            <person name="Kim W."/>
        </authorList>
    </citation>
    <scope>NUCLEOTIDE SEQUENCE [LARGE SCALE GENOMIC DNA]</scope>
    <source>
        <strain evidence="8">SNU_AA5</strain>
        <tissue evidence="8">Soma without cirri and trophi</tissue>
    </source>
</reference>
<name>A0A6A4WYQ4_AMPAM</name>
<feature type="compositionally biased region" description="Basic and acidic residues" evidence="5">
    <location>
        <begin position="440"/>
        <end position="454"/>
    </location>
</feature>
<feature type="compositionally biased region" description="Low complexity" evidence="5">
    <location>
        <begin position="17"/>
        <end position="27"/>
    </location>
</feature>
<dbReference type="Gene3D" id="3.30.40.10">
    <property type="entry name" value="Zinc/RING finger domain, C3HC4 (zinc finger)"/>
    <property type="match status" value="1"/>
</dbReference>
<gene>
    <name evidence="8" type="primary">Trim56</name>
    <name evidence="8" type="ORF">FJT64_018536</name>
</gene>
<dbReference type="InterPro" id="IPR017907">
    <property type="entry name" value="Znf_RING_CS"/>
</dbReference>
<keyword evidence="2 4" id="KW-0863">Zinc-finger</keyword>
<feature type="region of interest" description="Disordered" evidence="5">
    <location>
        <begin position="434"/>
        <end position="457"/>
    </location>
</feature>
<evidence type="ECO:0000256" key="1">
    <source>
        <dbReference type="ARBA" id="ARBA00022723"/>
    </source>
</evidence>
<dbReference type="PANTHER" id="PTHR25462:SF296">
    <property type="entry name" value="MEIOTIC P26, ISOFORM F"/>
    <property type="match status" value="1"/>
</dbReference>
<dbReference type="PROSITE" id="PS50089">
    <property type="entry name" value="ZF_RING_2"/>
    <property type="match status" value="1"/>
</dbReference>
<feature type="domain" description="B box-type" evidence="7">
    <location>
        <begin position="182"/>
        <end position="222"/>
    </location>
</feature>
<dbReference type="OrthoDB" id="264520at2759"/>
<dbReference type="AlphaFoldDB" id="A0A6A4WYQ4"/>
<dbReference type="GO" id="GO:0008270">
    <property type="term" value="F:zinc ion binding"/>
    <property type="evidence" value="ECO:0007669"/>
    <property type="project" value="UniProtKB-KW"/>
</dbReference>
<sequence length="512" mass="56679">MGAPPPLPRTIRQLAETDTSSAASAAVKTDDDESAAPTDDVIVEEEATLEAGRAKGLLNCARCAVRLQHGVHEPRLLPACLHTLCQQCASGENEGAEVCCPLCRCVSPGVVAHPLLETMLLQSHEHRASTECGQCAERGGRSSRAAGTCRDCQIDLCHDCIQAHKITRATWGHKLELTPEAEKEDLCPTHGLVFDNYCDSCSVLCCRDCILSAHRSHQSCTLQEKLEGVRGAIRTGLEGVRYQDQKRSFFLRQMEACRRRHDAHSSQLMERLQAASLVDARAAHLEKLIGRLLECRRPTTSLHYFRHISNLSQRLLNVDIPEGETEIPVLSLRRVLGVDREFQCVPRVRGIHPMIALLLYEGSTCLQPGTKAKICHHFMTSIQSLVSSELKADSDLGLRYVRMMFRLIVNCARDMSPAMRELVLADPPARSWLMQQQQEEESHSEDGQSRREGEVDLDEPLVVWSGSSYQRSANHVYSVRYGNGGISSGTSSGGSYRGLFAEARISKNDQDS</sequence>
<evidence type="ECO:0000313" key="8">
    <source>
        <dbReference type="EMBL" id="KAF0310439.1"/>
    </source>
</evidence>
<evidence type="ECO:0000256" key="4">
    <source>
        <dbReference type="PROSITE-ProRule" id="PRU00024"/>
    </source>
</evidence>
<dbReference type="Pfam" id="PF00643">
    <property type="entry name" value="zf-B_box"/>
    <property type="match status" value="1"/>
</dbReference>
<dbReference type="InterPro" id="IPR047153">
    <property type="entry name" value="TRIM45/56/19-like"/>
</dbReference>
<evidence type="ECO:0000256" key="5">
    <source>
        <dbReference type="SAM" id="MobiDB-lite"/>
    </source>
</evidence>
<protein>
    <submittedName>
        <fullName evidence="8">E3 ubiquitin-protein ligase TRIM56</fullName>
    </submittedName>
</protein>
<accession>A0A6A4WYQ4</accession>
<dbReference type="InterPro" id="IPR013083">
    <property type="entry name" value="Znf_RING/FYVE/PHD"/>
</dbReference>
<evidence type="ECO:0000313" key="9">
    <source>
        <dbReference type="Proteomes" id="UP000440578"/>
    </source>
</evidence>
<keyword evidence="1" id="KW-0479">Metal-binding</keyword>
<dbReference type="EMBL" id="VIIS01000309">
    <property type="protein sequence ID" value="KAF0310439.1"/>
    <property type="molecule type" value="Genomic_DNA"/>
</dbReference>
<dbReference type="Proteomes" id="UP000440578">
    <property type="component" value="Unassembled WGS sequence"/>
</dbReference>
<dbReference type="SUPFAM" id="SSF57845">
    <property type="entry name" value="B-box zinc-binding domain"/>
    <property type="match status" value="1"/>
</dbReference>
<dbReference type="SMART" id="SM00336">
    <property type="entry name" value="BBOX"/>
    <property type="match status" value="2"/>
</dbReference>
<dbReference type="Gene3D" id="3.30.160.60">
    <property type="entry name" value="Classic Zinc Finger"/>
    <property type="match status" value="1"/>
</dbReference>
<evidence type="ECO:0000256" key="3">
    <source>
        <dbReference type="ARBA" id="ARBA00022833"/>
    </source>
</evidence>
<dbReference type="PANTHER" id="PTHR25462">
    <property type="entry name" value="BONUS, ISOFORM C-RELATED"/>
    <property type="match status" value="1"/>
</dbReference>
<evidence type="ECO:0000259" key="7">
    <source>
        <dbReference type="PROSITE" id="PS50119"/>
    </source>
</evidence>
<evidence type="ECO:0000259" key="6">
    <source>
        <dbReference type="PROSITE" id="PS50089"/>
    </source>
</evidence>
<keyword evidence="9" id="KW-1185">Reference proteome</keyword>
<comment type="caution">
    <text evidence="8">The sequence shown here is derived from an EMBL/GenBank/DDBJ whole genome shotgun (WGS) entry which is preliminary data.</text>
</comment>
<dbReference type="InterPro" id="IPR000315">
    <property type="entry name" value="Znf_B-box"/>
</dbReference>
<evidence type="ECO:0000256" key="2">
    <source>
        <dbReference type="ARBA" id="ARBA00022771"/>
    </source>
</evidence>
<feature type="region of interest" description="Disordered" evidence="5">
    <location>
        <begin position="16"/>
        <end position="37"/>
    </location>
</feature>
<organism evidence="8 9">
    <name type="scientific">Amphibalanus amphitrite</name>
    <name type="common">Striped barnacle</name>
    <name type="synonym">Balanus amphitrite</name>
    <dbReference type="NCBI Taxonomy" id="1232801"/>
    <lineage>
        <taxon>Eukaryota</taxon>
        <taxon>Metazoa</taxon>
        <taxon>Ecdysozoa</taxon>
        <taxon>Arthropoda</taxon>
        <taxon>Crustacea</taxon>
        <taxon>Multicrustacea</taxon>
        <taxon>Cirripedia</taxon>
        <taxon>Thoracica</taxon>
        <taxon>Thoracicalcarea</taxon>
        <taxon>Balanomorpha</taxon>
        <taxon>Balanoidea</taxon>
        <taxon>Balanidae</taxon>
        <taxon>Amphibalaninae</taxon>
        <taxon>Amphibalanus</taxon>
    </lineage>
</organism>
<keyword evidence="3" id="KW-0862">Zinc</keyword>
<dbReference type="PROSITE" id="PS50119">
    <property type="entry name" value="ZF_BBOX"/>
    <property type="match status" value="1"/>
</dbReference>